<organism evidence="2 3">
    <name type="scientific">Sulfurisphaera ohwakuensis</name>
    <dbReference type="NCBI Taxonomy" id="69656"/>
    <lineage>
        <taxon>Archaea</taxon>
        <taxon>Thermoproteota</taxon>
        <taxon>Thermoprotei</taxon>
        <taxon>Sulfolobales</taxon>
        <taxon>Sulfolobaceae</taxon>
        <taxon>Sulfurisphaera</taxon>
    </lineage>
</organism>
<reference evidence="2 3" key="1">
    <citation type="submission" date="2019-10" db="EMBL/GenBank/DDBJ databases">
        <title>Genome Sequences from Six Type Strain Members of the Archaeal Family Sulfolobaceae: Acidianus ambivalens, Acidianus infernus, Metallosphaera prunae, Stygiolobus azoricus, Sulfolobus metallicus, and Sulfurisphaera ohwakuensis.</title>
        <authorList>
            <person name="Counts J.A."/>
            <person name="Kelly R.M."/>
        </authorList>
    </citation>
    <scope>NUCLEOTIDE SEQUENCE [LARGE SCALE GENOMIC DNA]</scope>
    <source>
        <strain evidence="2 3">TA-1</strain>
    </source>
</reference>
<protein>
    <recommendedName>
        <fullName evidence="5">TRASH domain-containing protein</fullName>
    </recommendedName>
</protein>
<name>A0A650CGY0_SULOH</name>
<evidence type="ECO:0000313" key="4">
    <source>
        <dbReference type="Proteomes" id="UP000582213"/>
    </source>
</evidence>
<evidence type="ECO:0008006" key="5">
    <source>
        <dbReference type="Google" id="ProtNLM"/>
    </source>
</evidence>
<evidence type="ECO:0000313" key="1">
    <source>
        <dbReference type="EMBL" id="MBB5252515.1"/>
    </source>
</evidence>
<evidence type="ECO:0000313" key="3">
    <source>
        <dbReference type="Proteomes" id="UP000427373"/>
    </source>
</evidence>
<proteinExistence type="predicted"/>
<dbReference type="EMBL" id="CP045484">
    <property type="protein sequence ID" value="QGR17040.1"/>
    <property type="molecule type" value="Genomic_DNA"/>
</dbReference>
<dbReference type="GeneID" id="42801077"/>
<keyword evidence="3" id="KW-1185">Reference proteome</keyword>
<accession>A0A650CGY0</accession>
<sequence>MIEKYVCIVCGRMFPQGQGVKITIKGTDYYFHSKACAYKFLREVVLSVDPDCISGVAKDVRRKYDDILEKKREASKKVI</sequence>
<dbReference type="RefSeq" id="WP_156014564.1">
    <property type="nucleotide sequence ID" value="NZ_CP045484.1"/>
</dbReference>
<gene>
    <name evidence="2" type="ORF">D1869_07480</name>
    <name evidence="1" type="ORF">HNQ62_000233</name>
</gene>
<dbReference type="KEGG" id="soh:D1869_07480"/>
<reference evidence="1 4" key="2">
    <citation type="submission" date="2020-08" db="EMBL/GenBank/DDBJ databases">
        <title>Genomic Encyclopedia of Type Strains, Phase IV (KMG-IV): sequencing the most valuable type-strain genomes for metagenomic binning, comparative biology and taxonomic classification.</title>
        <authorList>
            <person name="Goeker M."/>
        </authorList>
    </citation>
    <scope>NUCLEOTIDE SEQUENCE [LARGE SCALE GENOMIC DNA]</scope>
    <source>
        <strain evidence="1 4">DSM 12421</strain>
    </source>
</reference>
<dbReference type="OrthoDB" id="43292at2157"/>
<dbReference type="AlphaFoldDB" id="A0A650CGY0"/>
<dbReference type="Proteomes" id="UP000582213">
    <property type="component" value="Unassembled WGS sequence"/>
</dbReference>
<dbReference type="EMBL" id="JACHFY010000001">
    <property type="protein sequence ID" value="MBB5252515.1"/>
    <property type="molecule type" value="Genomic_DNA"/>
</dbReference>
<dbReference type="Proteomes" id="UP000427373">
    <property type="component" value="Chromosome"/>
</dbReference>
<evidence type="ECO:0000313" key="2">
    <source>
        <dbReference type="EMBL" id="QGR17040.1"/>
    </source>
</evidence>